<keyword evidence="6" id="KW-0676">Redox-active center</keyword>
<dbReference type="GO" id="GO:0004148">
    <property type="term" value="F:dihydrolipoyl dehydrogenase (NADH) activity"/>
    <property type="evidence" value="ECO:0007669"/>
    <property type="project" value="UniProtKB-EC"/>
</dbReference>
<dbReference type="SUPFAM" id="SSF55424">
    <property type="entry name" value="FAD/NAD-linked reductases, dimerisation (C-terminal) domain"/>
    <property type="match status" value="1"/>
</dbReference>
<sequence length="450" mass="47115">MKVAVVGGGPAGYVAAIRAAQLGAKVTLVEEGELGGECTNWACIPSKTLLRAVEVYKEAAEYLQDLPKFDWKAVQSRRWAVVKRLREGIEKLLSMNEVEVVKARAQPAPGRAVKADGRVIEADALILATGSVPAPLPNLPFGGKVLDTKSALLLEEPPSSVLIVGGGAAGAELATLFAKVGSKVVLVEVVDRLLPALDADIGRTVERELRAMGVEVYTSSTVLSVDDRGRAVSARLKTAKGEIDLEADYVVVAAGRRPNPGPFADLVKTDERGHVVVDGQMRASAGWVYAAGDVAGPPYFAHKAYAQAKIAAEAALGRKAYYEPLAVPAVVFSDPEVASVGMTEDEARRAGYDAKSARVPLSISGMGLISGGAGFVKLVYDGNSGRILGVHAVGRRVSEIAGEAALLVEFGATVEDLALVMHPHPTISELLVEAAELAVGKPTHIAKRGP</sequence>
<evidence type="ECO:0000313" key="9">
    <source>
        <dbReference type="EMBL" id="NYR15528.1"/>
    </source>
</evidence>
<comment type="similarity">
    <text evidence="1 6">Belongs to the class-I pyridine nucleotide-disulfide oxidoreductase family.</text>
</comment>
<protein>
    <recommendedName>
        <fullName evidence="6">Dihydrolipoyl dehydrogenase</fullName>
        <ecNumber evidence="6">1.8.1.4</ecNumber>
    </recommendedName>
</protein>
<dbReference type="Pfam" id="PF02852">
    <property type="entry name" value="Pyr_redox_dim"/>
    <property type="match status" value="1"/>
</dbReference>
<keyword evidence="4 6" id="KW-0560">Oxidoreductase</keyword>
<evidence type="ECO:0000256" key="2">
    <source>
        <dbReference type="ARBA" id="ARBA00022630"/>
    </source>
</evidence>
<dbReference type="EMBL" id="JAAVJF010000002">
    <property type="protein sequence ID" value="NYR15528.1"/>
    <property type="molecule type" value="Genomic_DNA"/>
</dbReference>
<evidence type="ECO:0000313" key="10">
    <source>
        <dbReference type="Proteomes" id="UP000554766"/>
    </source>
</evidence>
<dbReference type="EC" id="1.8.1.4" evidence="6"/>
<dbReference type="PRINTS" id="PR00368">
    <property type="entry name" value="FADPNR"/>
</dbReference>
<dbReference type="Pfam" id="PF07992">
    <property type="entry name" value="Pyr_redox_2"/>
    <property type="match status" value="1"/>
</dbReference>
<dbReference type="Gene3D" id="3.30.390.30">
    <property type="match status" value="1"/>
</dbReference>
<dbReference type="InterPro" id="IPR016156">
    <property type="entry name" value="FAD/NAD-linked_Rdtase_dimer_sf"/>
</dbReference>
<dbReference type="InterPro" id="IPR023753">
    <property type="entry name" value="FAD/NAD-binding_dom"/>
</dbReference>
<accession>A0A7L4P9C1</accession>
<comment type="miscellaneous">
    <text evidence="6">The active site is a redox-active disulfide bond.</text>
</comment>
<gene>
    <name evidence="9" type="primary">lpdA</name>
    <name evidence="9" type="ORF">HC235_06135</name>
</gene>
<dbReference type="FunFam" id="3.30.390.30:FF:000001">
    <property type="entry name" value="Dihydrolipoyl dehydrogenase"/>
    <property type="match status" value="1"/>
</dbReference>
<dbReference type="InterPro" id="IPR004099">
    <property type="entry name" value="Pyr_nucl-diS_OxRdtase_dimer"/>
</dbReference>
<dbReference type="Proteomes" id="UP000554766">
    <property type="component" value="Unassembled WGS sequence"/>
</dbReference>
<dbReference type="GO" id="GO:0005737">
    <property type="term" value="C:cytoplasm"/>
    <property type="evidence" value="ECO:0007669"/>
    <property type="project" value="UniProtKB-ARBA"/>
</dbReference>
<keyword evidence="10" id="KW-1185">Reference proteome</keyword>
<dbReference type="InterPro" id="IPR036188">
    <property type="entry name" value="FAD/NAD-bd_sf"/>
</dbReference>
<keyword evidence="3 6" id="KW-0274">FAD</keyword>
<dbReference type="InterPro" id="IPR006258">
    <property type="entry name" value="Lipoamide_DH"/>
</dbReference>
<dbReference type="AlphaFoldDB" id="A0A7L4P9C1"/>
<dbReference type="PANTHER" id="PTHR22912">
    <property type="entry name" value="DISULFIDE OXIDOREDUCTASE"/>
    <property type="match status" value="1"/>
</dbReference>
<dbReference type="NCBIfam" id="TIGR01350">
    <property type="entry name" value="lipoamide_DH"/>
    <property type="match status" value="1"/>
</dbReference>
<dbReference type="InterPro" id="IPR001100">
    <property type="entry name" value="Pyr_nuc-diS_OxRdtase"/>
</dbReference>
<evidence type="ECO:0000256" key="5">
    <source>
        <dbReference type="ARBA" id="ARBA00023027"/>
    </source>
</evidence>
<keyword evidence="2 6" id="KW-0285">Flavoprotein</keyword>
<keyword evidence="5 6" id="KW-0520">NAD</keyword>
<dbReference type="RefSeq" id="WP_179790515.1">
    <property type="nucleotide sequence ID" value="NZ_JAAVJF010000002.1"/>
</dbReference>
<evidence type="ECO:0000256" key="4">
    <source>
        <dbReference type="ARBA" id="ARBA00023002"/>
    </source>
</evidence>
<evidence type="ECO:0000256" key="6">
    <source>
        <dbReference type="RuleBase" id="RU003692"/>
    </source>
</evidence>
<dbReference type="SUPFAM" id="SSF51905">
    <property type="entry name" value="FAD/NAD(P)-binding domain"/>
    <property type="match status" value="1"/>
</dbReference>
<dbReference type="PRINTS" id="PR00411">
    <property type="entry name" value="PNDRDTASEI"/>
</dbReference>
<reference evidence="9 10" key="1">
    <citation type="journal article" date="2020" name="Nat. Commun.">
        <title>The structures of two archaeal type IV pili illuminate evolutionary relationships.</title>
        <authorList>
            <person name="Wang F."/>
            <person name="Baquero D.P."/>
            <person name="Su Z."/>
            <person name="Beltran L.C."/>
            <person name="Prangishvili D."/>
            <person name="Krupovic M."/>
            <person name="Egelman E.H."/>
        </authorList>
    </citation>
    <scope>NUCLEOTIDE SEQUENCE [LARGE SCALE GENOMIC DNA]</scope>
    <source>
        <strain evidence="9 10">2GA</strain>
    </source>
</reference>
<feature type="domain" description="Pyridine nucleotide-disulphide oxidoreductase dimerisation" evidence="7">
    <location>
        <begin position="327"/>
        <end position="435"/>
    </location>
</feature>
<dbReference type="InterPro" id="IPR050151">
    <property type="entry name" value="Class-I_Pyr_Nuc-Dis_Oxidored"/>
</dbReference>
<evidence type="ECO:0000259" key="7">
    <source>
        <dbReference type="Pfam" id="PF02852"/>
    </source>
</evidence>
<proteinExistence type="inferred from homology"/>
<dbReference type="Gene3D" id="3.50.50.60">
    <property type="entry name" value="FAD/NAD(P)-binding domain"/>
    <property type="match status" value="2"/>
</dbReference>
<comment type="caution">
    <text evidence="9">The sequence shown here is derived from an EMBL/GenBank/DDBJ whole genome shotgun (WGS) entry which is preliminary data.</text>
</comment>
<evidence type="ECO:0000259" key="8">
    <source>
        <dbReference type="Pfam" id="PF07992"/>
    </source>
</evidence>
<organism evidence="9 10">
    <name type="scientific">Pyrobaculum arsenaticum</name>
    <dbReference type="NCBI Taxonomy" id="121277"/>
    <lineage>
        <taxon>Archaea</taxon>
        <taxon>Thermoproteota</taxon>
        <taxon>Thermoprotei</taxon>
        <taxon>Thermoproteales</taxon>
        <taxon>Thermoproteaceae</taxon>
        <taxon>Pyrobaculum</taxon>
    </lineage>
</organism>
<comment type="catalytic activity">
    <reaction evidence="6">
        <text>N(6)-[(R)-dihydrolipoyl]-L-lysyl-[protein] + NAD(+) = N(6)-[(R)-lipoyl]-L-lysyl-[protein] + NADH + H(+)</text>
        <dbReference type="Rhea" id="RHEA:15045"/>
        <dbReference type="Rhea" id="RHEA-COMP:10474"/>
        <dbReference type="Rhea" id="RHEA-COMP:10475"/>
        <dbReference type="ChEBI" id="CHEBI:15378"/>
        <dbReference type="ChEBI" id="CHEBI:57540"/>
        <dbReference type="ChEBI" id="CHEBI:57945"/>
        <dbReference type="ChEBI" id="CHEBI:83099"/>
        <dbReference type="ChEBI" id="CHEBI:83100"/>
        <dbReference type="EC" id="1.8.1.4"/>
    </reaction>
</comment>
<dbReference type="GO" id="GO:0050660">
    <property type="term" value="F:flavin adenine dinucleotide binding"/>
    <property type="evidence" value="ECO:0007669"/>
    <property type="project" value="InterPro"/>
</dbReference>
<comment type="cofactor">
    <cofactor evidence="6">
        <name>FAD</name>
        <dbReference type="ChEBI" id="CHEBI:57692"/>
    </cofactor>
    <text evidence="6">Binds 1 FAD per subunit.</text>
</comment>
<dbReference type="PANTHER" id="PTHR22912:SF151">
    <property type="entry name" value="DIHYDROLIPOYL DEHYDROGENASE, MITOCHONDRIAL"/>
    <property type="match status" value="1"/>
</dbReference>
<feature type="domain" description="FAD/NAD(P)-binding" evidence="8">
    <location>
        <begin position="1"/>
        <end position="308"/>
    </location>
</feature>
<evidence type="ECO:0000256" key="3">
    <source>
        <dbReference type="ARBA" id="ARBA00022827"/>
    </source>
</evidence>
<name>A0A7L4P9C1_9CREN</name>
<evidence type="ECO:0000256" key="1">
    <source>
        <dbReference type="ARBA" id="ARBA00007532"/>
    </source>
</evidence>
<dbReference type="PIRSF" id="PIRSF000350">
    <property type="entry name" value="Mercury_reductase_MerA"/>
    <property type="match status" value="1"/>
</dbReference>
<dbReference type="GO" id="GO:0006103">
    <property type="term" value="P:2-oxoglutarate metabolic process"/>
    <property type="evidence" value="ECO:0007669"/>
    <property type="project" value="TreeGrafter"/>
</dbReference>